<organism evidence="2 3">
    <name type="scientific">Meloidogyne hapla</name>
    <name type="common">Root-knot nematode worm</name>
    <dbReference type="NCBI Taxonomy" id="6305"/>
    <lineage>
        <taxon>Eukaryota</taxon>
        <taxon>Metazoa</taxon>
        <taxon>Ecdysozoa</taxon>
        <taxon>Nematoda</taxon>
        <taxon>Chromadorea</taxon>
        <taxon>Rhabditida</taxon>
        <taxon>Tylenchina</taxon>
        <taxon>Tylenchomorpha</taxon>
        <taxon>Tylenchoidea</taxon>
        <taxon>Meloidogynidae</taxon>
        <taxon>Meloidogyninae</taxon>
        <taxon>Meloidogyne</taxon>
    </lineage>
</organism>
<feature type="region of interest" description="Disordered" evidence="1">
    <location>
        <begin position="159"/>
        <end position="178"/>
    </location>
</feature>
<protein>
    <submittedName>
        <fullName evidence="3">C2H2-type domain-containing protein</fullName>
    </submittedName>
</protein>
<evidence type="ECO:0000313" key="3">
    <source>
        <dbReference type="WBParaSite" id="MhA1_Contig288.frz3.gene25"/>
    </source>
</evidence>
<evidence type="ECO:0000313" key="2">
    <source>
        <dbReference type="Proteomes" id="UP000095281"/>
    </source>
</evidence>
<reference evidence="3" key="1">
    <citation type="submission" date="2016-11" db="UniProtKB">
        <authorList>
            <consortium name="WormBaseParasite"/>
        </authorList>
    </citation>
    <scope>IDENTIFICATION</scope>
</reference>
<keyword evidence="2" id="KW-1185">Reference proteome</keyword>
<name>A0A1I8BJU4_MELHA</name>
<evidence type="ECO:0000256" key="1">
    <source>
        <dbReference type="SAM" id="MobiDB-lite"/>
    </source>
</evidence>
<feature type="region of interest" description="Disordered" evidence="1">
    <location>
        <begin position="1"/>
        <end position="22"/>
    </location>
</feature>
<dbReference type="WBParaSite" id="MhA1_Contig288.frz3.gene25">
    <property type="protein sequence ID" value="MhA1_Contig288.frz3.gene25"/>
    <property type="gene ID" value="MhA1_Contig288.frz3.gene25"/>
</dbReference>
<dbReference type="AlphaFoldDB" id="A0A1I8BJU4"/>
<sequence>MLRRLLSNPLPMNGKVDEELGATDEPREYFLLSKMQPLPPEEVPQGDLQNYWYQSNYGNNNNNIQPFSTVENDVYWPNCIPIDQYTNGNDNIISISSSNLPPPQPAPLFYTPVDVQIPPTKNILEEKNYQNGDNSNNLVFEFTQEGLQLKQDAESLRKMSTTSNGDGIERNGESPFFDSDNNSNSEAFYCHYCNRSFPRFRISPRRHIAQCRRLNINEDFNNQNVGSSSCGALMENFGSNNQQQNISTSIDFSSLNTNNSCSSTSPTPAPGGIGSVDPSDPYQCSWCQFNTLYKGNMKRHLICCHQVSLDLLINLNFNIERLRKLSTSRPSLDELPIQPRRDGKDYTIKEEINLQNNFNQNFDEKRILKTPKNNLKRKISTERRQQNNKIIKIEQQQQKTSTINDNYTSSSTIKFAPYI</sequence>
<accession>A0A1I8BJU4</accession>
<proteinExistence type="predicted"/>
<dbReference type="Proteomes" id="UP000095281">
    <property type="component" value="Unplaced"/>
</dbReference>